<evidence type="ECO:0000313" key="3">
    <source>
        <dbReference type="Proteomes" id="UP000225706"/>
    </source>
</evidence>
<dbReference type="Proteomes" id="UP000225706">
    <property type="component" value="Unassembled WGS sequence"/>
</dbReference>
<sequence>MVLTNCYVRRQLKSEKLTTVTFMKKMRNMFFCSTTARSPSFCLGQRKNFFPWNDTRKNLVNILRITMYLYTAQDFYRSESVNLVWGDTSDNDDNNSAITAENIAPAKRFKEDPDSISNEQCKKLSTKLFALGDQITTQIGETGHVNLELEAGEKSHDVDKDDEGESGEKQNFTTLPEVVQALEKRVDRGKEFFTTVRWKTPLQRILRLWQYELKKQGAHHQIKIRFLGGEGMDSGA</sequence>
<gene>
    <name evidence="2" type="ORF">AWC38_SpisGene5941</name>
</gene>
<keyword evidence="3" id="KW-1185">Reference proteome</keyword>
<evidence type="ECO:0000313" key="2">
    <source>
        <dbReference type="EMBL" id="PFX29298.1"/>
    </source>
</evidence>
<dbReference type="AlphaFoldDB" id="A0A2B4SL47"/>
<dbReference type="EMBL" id="LSMT01000068">
    <property type="protein sequence ID" value="PFX29298.1"/>
    <property type="molecule type" value="Genomic_DNA"/>
</dbReference>
<reference evidence="3" key="1">
    <citation type="journal article" date="2017" name="bioRxiv">
        <title>Comparative analysis of the genomes of Stylophora pistillata and Acropora digitifera provides evidence for extensive differences between species of corals.</title>
        <authorList>
            <person name="Voolstra C.R."/>
            <person name="Li Y."/>
            <person name="Liew Y.J."/>
            <person name="Baumgarten S."/>
            <person name="Zoccola D."/>
            <person name="Flot J.-F."/>
            <person name="Tambutte S."/>
            <person name="Allemand D."/>
            <person name="Aranda M."/>
        </authorList>
    </citation>
    <scope>NUCLEOTIDE SEQUENCE [LARGE SCALE GENOMIC DNA]</scope>
</reference>
<feature type="region of interest" description="Disordered" evidence="1">
    <location>
        <begin position="151"/>
        <end position="170"/>
    </location>
</feature>
<proteinExistence type="predicted"/>
<organism evidence="2 3">
    <name type="scientific">Stylophora pistillata</name>
    <name type="common">Smooth cauliflower coral</name>
    <dbReference type="NCBI Taxonomy" id="50429"/>
    <lineage>
        <taxon>Eukaryota</taxon>
        <taxon>Metazoa</taxon>
        <taxon>Cnidaria</taxon>
        <taxon>Anthozoa</taxon>
        <taxon>Hexacorallia</taxon>
        <taxon>Scleractinia</taxon>
        <taxon>Astrocoeniina</taxon>
        <taxon>Pocilloporidae</taxon>
        <taxon>Stylophora</taxon>
    </lineage>
</organism>
<evidence type="ECO:0000256" key="1">
    <source>
        <dbReference type="SAM" id="MobiDB-lite"/>
    </source>
</evidence>
<protein>
    <submittedName>
        <fullName evidence="2">Uncharacterized protein</fullName>
    </submittedName>
</protein>
<name>A0A2B4SL47_STYPI</name>
<accession>A0A2B4SL47</accession>
<comment type="caution">
    <text evidence="2">The sequence shown here is derived from an EMBL/GenBank/DDBJ whole genome shotgun (WGS) entry which is preliminary data.</text>
</comment>